<evidence type="ECO:0000313" key="1">
    <source>
        <dbReference type="EMBL" id="KAF1995664.1"/>
    </source>
</evidence>
<sequence length="50" mass="5453">KTIEPLVDASDLAVLLAQIPSNRGLLVLYTTTQYLSPSRLLTIEPAENTI</sequence>
<dbReference type="AlphaFoldDB" id="A0A6A5W3Z8"/>
<proteinExistence type="predicted"/>
<name>A0A6A5W3Z8_9PLEO</name>
<dbReference type="OrthoDB" id="4919781at2759"/>
<keyword evidence="2" id="KW-1185">Reference proteome</keyword>
<evidence type="ECO:0000313" key="2">
    <source>
        <dbReference type="Proteomes" id="UP000799779"/>
    </source>
</evidence>
<protein>
    <submittedName>
        <fullName evidence="1">Uncharacterized protein</fullName>
    </submittedName>
</protein>
<dbReference type="EMBL" id="ML977635">
    <property type="protein sequence ID" value="KAF1995664.1"/>
    <property type="molecule type" value="Genomic_DNA"/>
</dbReference>
<feature type="non-terminal residue" evidence="1">
    <location>
        <position position="1"/>
    </location>
</feature>
<accession>A0A6A5W3Z8</accession>
<gene>
    <name evidence="1" type="ORF">P154DRAFT_445008</name>
</gene>
<reference evidence="1" key="1">
    <citation type="journal article" date="2020" name="Stud. Mycol.">
        <title>101 Dothideomycetes genomes: a test case for predicting lifestyles and emergence of pathogens.</title>
        <authorList>
            <person name="Haridas S."/>
            <person name="Albert R."/>
            <person name="Binder M."/>
            <person name="Bloem J."/>
            <person name="Labutti K."/>
            <person name="Salamov A."/>
            <person name="Andreopoulos B."/>
            <person name="Baker S."/>
            <person name="Barry K."/>
            <person name="Bills G."/>
            <person name="Bluhm B."/>
            <person name="Cannon C."/>
            <person name="Castanera R."/>
            <person name="Culley D."/>
            <person name="Daum C."/>
            <person name="Ezra D."/>
            <person name="Gonzalez J."/>
            <person name="Henrissat B."/>
            <person name="Kuo A."/>
            <person name="Liang C."/>
            <person name="Lipzen A."/>
            <person name="Lutzoni F."/>
            <person name="Magnuson J."/>
            <person name="Mondo S."/>
            <person name="Nolan M."/>
            <person name="Ohm R."/>
            <person name="Pangilinan J."/>
            <person name="Park H.-J."/>
            <person name="Ramirez L."/>
            <person name="Alfaro M."/>
            <person name="Sun H."/>
            <person name="Tritt A."/>
            <person name="Yoshinaga Y."/>
            <person name="Zwiers L.-H."/>
            <person name="Turgeon B."/>
            <person name="Goodwin S."/>
            <person name="Spatafora J."/>
            <person name="Crous P."/>
            <person name="Grigoriev I."/>
        </authorList>
    </citation>
    <scope>NUCLEOTIDE SEQUENCE</scope>
    <source>
        <strain evidence="1">CBS 123094</strain>
    </source>
</reference>
<organism evidence="1 2">
    <name type="scientific">Amniculicola lignicola CBS 123094</name>
    <dbReference type="NCBI Taxonomy" id="1392246"/>
    <lineage>
        <taxon>Eukaryota</taxon>
        <taxon>Fungi</taxon>
        <taxon>Dikarya</taxon>
        <taxon>Ascomycota</taxon>
        <taxon>Pezizomycotina</taxon>
        <taxon>Dothideomycetes</taxon>
        <taxon>Pleosporomycetidae</taxon>
        <taxon>Pleosporales</taxon>
        <taxon>Amniculicolaceae</taxon>
        <taxon>Amniculicola</taxon>
    </lineage>
</organism>
<dbReference type="Proteomes" id="UP000799779">
    <property type="component" value="Unassembled WGS sequence"/>
</dbReference>